<dbReference type="EMBL" id="UZAL01001029">
    <property type="protein sequence ID" value="VDO74721.1"/>
    <property type="molecule type" value="Genomic_DNA"/>
</dbReference>
<proteinExistence type="predicted"/>
<dbReference type="Proteomes" id="UP000269396">
    <property type="component" value="Unassembled WGS sequence"/>
</dbReference>
<gene>
    <name evidence="1" type="ORF">SMTD_LOCUS1007</name>
</gene>
<organism evidence="1 2">
    <name type="scientific">Schistosoma mattheei</name>
    <dbReference type="NCBI Taxonomy" id="31246"/>
    <lineage>
        <taxon>Eukaryota</taxon>
        <taxon>Metazoa</taxon>
        <taxon>Spiralia</taxon>
        <taxon>Lophotrochozoa</taxon>
        <taxon>Platyhelminthes</taxon>
        <taxon>Trematoda</taxon>
        <taxon>Digenea</taxon>
        <taxon>Strigeidida</taxon>
        <taxon>Schistosomatoidea</taxon>
        <taxon>Schistosomatidae</taxon>
        <taxon>Schistosoma</taxon>
    </lineage>
</organism>
<protein>
    <submittedName>
        <fullName evidence="1">Uncharacterized protein</fullName>
    </submittedName>
</protein>
<name>A0A3P7XK00_9TREM</name>
<sequence length="121" mass="13811">MRWWSGLPIVMKQPSYTGWNNCSSRSYHVKQVILLTVQRFDGSKVFPSDNHHDRCCLPTRRGGVRKGRPQKCTPRLIPRISVSGDKVSRSTELTQKLPIKWSSSGSTKQQCQNVWNALLSL</sequence>
<keyword evidence="2" id="KW-1185">Reference proteome</keyword>
<evidence type="ECO:0000313" key="1">
    <source>
        <dbReference type="EMBL" id="VDO74721.1"/>
    </source>
</evidence>
<dbReference type="AlphaFoldDB" id="A0A3P7XK00"/>
<accession>A0A3P7XK00</accession>
<evidence type="ECO:0000313" key="2">
    <source>
        <dbReference type="Proteomes" id="UP000269396"/>
    </source>
</evidence>
<reference evidence="1 2" key="1">
    <citation type="submission" date="2018-11" db="EMBL/GenBank/DDBJ databases">
        <authorList>
            <consortium name="Pathogen Informatics"/>
        </authorList>
    </citation>
    <scope>NUCLEOTIDE SEQUENCE [LARGE SCALE GENOMIC DNA]</scope>
    <source>
        <strain>Denwood</strain>
        <strain evidence="2">Zambia</strain>
    </source>
</reference>